<dbReference type="AlphaFoldDB" id="A0A178Z255"/>
<comment type="caution">
    <text evidence="1">The sequence shown here is derived from an EMBL/GenBank/DDBJ whole genome shotgun (WGS) entry which is preliminary data.</text>
</comment>
<dbReference type="Proteomes" id="UP000078343">
    <property type="component" value="Unassembled WGS sequence"/>
</dbReference>
<reference evidence="1 2" key="1">
    <citation type="submission" date="2016-04" db="EMBL/GenBank/DDBJ databases">
        <title>Draft genome of Fonsecaea erecta CBS 125763.</title>
        <authorList>
            <person name="Weiss V.A."/>
            <person name="Vicente V.A."/>
            <person name="Raittz R.T."/>
            <person name="Moreno L.F."/>
            <person name="De Souza E.M."/>
            <person name="Pedrosa F.O."/>
            <person name="Steffens M.B."/>
            <person name="Faoro H."/>
            <person name="Tadra-Sfeir M.Z."/>
            <person name="Najafzadeh M.J."/>
            <person name="Felipe M.S."/>
            <person name="Teixeira M."/>
            <person name="Sun J."/>
            <person name="Xi L."/>
            <person name="Gomes R."/>
            <person name="De Azevedo C.M."/>
            <person name="Salgado C.G."/>
            <person name="Da Silva M.B."/>
            <person name="Nascimento M.F."/>
            <person name="Queiroz-Telles F."/>
            <person name="Attili D.S."/>
            <person name="Gorbushina A."/>
        </authorList>
    </citation>
    <scope>NUCLEOTIDE SEQUENCE [LARGE SCALE GENOMIC DNA]</scope>
    <source>
        <strain evidence="1 2">CBS 125763</strain>
    </source>
</reference>
<protein>
    <submittedName>
        <fullName evidence="1">Uncharacterized protein</fullName>
    </submittedName>
</protein>
<keyword evidence="2" id="KW-1185">Reference proteome</keyword>
<dbReference type="RefSeq" id="XP_018687236.1">
    <property type="nucleotide sequence ID" value="XM_018843395.1"/>
</dbReference>
<dbReference type="GeneID" id="30016058"/>
<dbReference type="OrthoDB" id="10473268at2759"/>
<organism evidence="1 2">
    <name type="scientific">Fonsecaea erecta</name>
    <dbReference type="NCBI Taxonomy" id="1367422"/>
    <lineage>
        <taxon>Eukaryota</taxon>
        <taxon>Fungi</taxon>
        <taxon>Dikarya</taxon>
        <taxon>Ascomycota</taxon>
        <taxon>Pezizomycotina</taxon>
        <taxon>Eurotiomycetes</taxon>
        <taxon>Chaetothyriomycetidae</taxon>
        <taxon>Chaetothyriales</taxon>
        <taxon>Herpotrichiellaceae</taxon>
        <taxon>Fonsecaea</taxon>
    </lineage>
</organism>
<name>A0A178Z255_9EURO</name>
<gene>
    <name evidence="1" type="ORF">AYL99_11891</name>
</gene>
<accession>A0A178Z255</accession>
<evidence type="ECO:0000313" key="1">
    <source>
        <dbReference type="EMBL" id="OAP53869.1"/>
    </source>
</evidence>
<evidence type="ECO:0000313" key="2">
    <source>
        <dbReference type="Proteomes" id="UP000078343"/>
    </source>
</evidence>
<proteinExistence type="predicted"/>
<dbReference type="EMBL" id="LVYI01000018">
    <property type="protein sequence ID" value="OAP53869.1"/>
    <property type="molecule type" value="Genomic_DNA"/>
</dbReference>
<sequence length="134" mass="14927">MVSLTKTRPGTPDLLRNGFTYVDLPNVEMMSEREILPVPAGLMVTRPRPTPDRGMGSYTNPHPNVGTPSVLSMLITLMWYEMLNENTAGMLIMAMVLVGMVRPMNSSDLHFAQSTVVALLEIEITWSSNFLRKS</sequence>